<evidence type="ECO:0000256" key="1">
    <source>
        <dbReference type="ARBA" id="ARBA00007435"/>
    </source>
</evidence>
<dbReference type="PANTHER" id="PTHR34477">
    <property type="entry name" value="UPF0213 PROTEIN YHBQ"/>
    <property type="match status" value="1"/>
</dbReference>
<dbReference type="RefSeq" id="WP_185624838.1">
    <property type="nucleotide sequence ID" value="NZ_JABGBW010000014.1"/>
</dbReference>
<dbReference type="EMBL" id="JABGBW010000014">
    <property type="protein sequence ID" value="MBC2576819.1"/>
    <property type="molecule type" value="Genomic_DNA"/>
</dbReference>
<comment type="similarity">
    <text evidence="1">Belongs to the UPF0213 family.</text>
</comment>
<dbReference type="InterPro" id="IPR035901">
    <property type="entry name" value="GIY-YIG_endonuc_sf"/>
</dbReference>
<organism evidence="3 4">
    <name type="scientific">Peptostreptococcus canis</name>
    <dbReference type="NCBI Taxonomy" id="1159213"/>
    <lineage>
        <taxon>Bacteria</taxon>
        <taxon>Bacillati</taxon>
        <taxon>Bacillota</taxon>
        <taxon>Clostridia</taxon>
        <taxon>Peptostreptococcales</taxon>
        <taxon>Peptostreptococcaceae</taxon>
        <taxon>Peptostreptococcus</taxon>
    </lineage>
</organism>
<evidence type="ECO:0000259" key="2">
    <source>
        <dbReference type="PROSITE" id="PS50164"/>
    </source>
</evidence>
<dbReference type="InterPro" id="IPR050190">
    <property type="entry name" value="UPF0213_domain"/>
</dbReference>
<evidence type="ECO:0000313" key="3">
    <source>
        <dbReference type="EMBL" id="MBC2576819.1"/>
    </source>
</evidence>
<gene>
    <name evidence="3" type="ORF">HLB29_09060</name>
</gene>
<dbReference type="Gene3D" id="3.40.1440.10">
    <property type="entry name" value="GIY-YIG endonuclease"/>
    <property type="match status" value="1"/>
</dbReference>
<dbReference type="Pfam" id="PF01541">
    <property type="entry name" value="GIY-YIG"/>
    <property type="match status" value="1"/>
</dbReference>
<keyword evidence="4" id="KW-1185">Reference proteome</keyword>
<evidence type="ECO:0000313" key="4">
    <source>
        <dbReference type="Proteomes" id="UP000713904"/>
    </source>
</evidence>
<dbReference type="PROSITE" id="PS50164">
    <property type="entry name" value="GIY_YIG"/>
    <property type="match status" value="1"/>
</dbReference>
<dbReference type="Proteomes" id="UP000713904">
    <property type="component" value="Unassembled WGS sequence"/>
</dbReference>
<dbReference type="InterPro" id="IPR000305">
    <property type="entry name" value="GIY-YIG_endonuc"/>
</dbReference>
<reference evidence="3 4" key="1">
    <citation type="submission" date="2020-05" db="EMBL/GenBank/DDBJ databases">
        <title>Draft genome of xy-202 and genomic insight in genome of the genus Peptostreptococcus.</title>
        <authorList>
            <person name="Zhang Z."/>
        </authorList>
    </citation>
    <scope>NUCLEOTIDE SEQUENCE [LARGE SCALE GENOMIC DNA]</scope>
    <source>
        <strain evidence="3 4">DSM 27025</strain>
    </source>
</reference>
<accession>A0ABR6TNR6</accession>
<sequence length="101" mass="11763">MYTYLIRCLDNSLYCGYTTDIDRRISEHKNGVGSKYVSAKGFLKVEIVFKLKDKSSAMKLECFIKRLSKKKKEELIEGSINHLKGCNIKYNIYNNKSNVKR</sequence>
<protein>
    <submittedName>
        <fullName evidence="3">GIY-YIG nuclease family protein</fullName>
    </submittedName>
</protein>
<proteinExistence type="inferred from homology"/>
<dbReference type="CDD" id="cd10456">
    <property type="entry name" value="GIY-YIG_UPF0213"/>
    <property type="match status" value="1"/>
</dbReference>
<dbReference type="SUPFAM" id="SSF82771">
    <property type="entry name" value="GIY-YIG endonuclease"/>
    <property type="match status" value="1"/>
</dbReference>
<dbReference type="PANTHER" id="PTHR34477:SF1">
    <property type="entry name" value="UPF0213 PROTEIN YHBQ"/>
    <property type="match status" value="1"/>
</dbReference>
<comment type="caution">
    <text evidence="3">The sequence shown here is derived from an EMBL/GenBank/DDBJ whole genome shotgun (WGS) entry which is preliminary data.</text>
</comment>
<name>A0ABR6TNR6_9FIRM</name>
<feature type="domain" description="GIY-YIG" evidence="2">
    <location>
        <begin position="1"/>
        <end position="74"/>
    </location>
</feature>